<feature type="zinc finger region" description="C3H1-type" evidence="5">
    <location>
        <begin position="21"/>
        <end position="49"/>
    </location>
</feature>
<dbReference type="InterPro" id="IPR045072">
    <property type="entry name" value="MKRN-like"/>
</dbReference>
<feature type="compositionally biased region" description="Low complexity" evidence="6">
    <location>
        <begin position="110"/>
        <end position="126"/>
    </location>
</feature>
<dbReference type="Pfam" id="PF00097">
    <property type="entry name" value="zf-C3HC4"/>
    <property type="match status" value="1"/>
</dbReference>
<evidence type="ECO:0000256" key="5">
    <source>
        <dbReference type="PROSITE-ProRule" id="PRU00723"/>
    </source>
</evidence>
<evidence type="ECO:0000313" key="11">
    <source>
        <dbReference type="Proteomes" id="UP000317494"/>
    </source>
</evidence>
<dbReference type="PROSITE" id="PS00518">
    <property type="entry name" value="ZF_RING_1"/>
    <property type="match status" value="1"/>
</dbReference>
<dbReference type="GO" id="GO:0000209">
    <property type="term" value="P:protein polyubiquitination"/>
    <property type="evidence" value="ECO:0007669"/>
    <property type="project" value="InterPro"/>
</dbReference>
<feature type="compositionally biased region" description="Low complexity" evidence="6">
    <location>
        <begin position="1"/>
        <end position="11"/>
    </location>
</feature>
<reference evidence="11 12" key="1">
    <citation type="journal article" date="2019" name="Sci. Rep.">
        <title>Comparative genomics of chytrid fungi reveal insights into the obligate biotrophic and pathogenic lifestyle of Synchytrium endobioticum.</title>
        <authorList>
            <person name="van de Vossenberg B.T.L.H."/>
            <person name="Warris S."/>
            <person name="Nguyen H.D.T."/>
            <person name="van Gent-Pelzer M.P.E."/>
            <person name="Joly D.L."/>
            <person name="van de Geest H.C."/>
            <person name="Bonants P.J.M."/>
            <person name="Smith D.S."/>
            <person name="Levesque C.A."/>
            <person name="van der Lee T.A.J."/>
        </authorList>
    </citation>
    <scope>NUCLEOTIDE SEQUENCE [LARGE SCALE GENOMIC DNA]</scope>
    <source>
        <strain evidence="10 12">LEV6574</strain>
        <strain evidence="9 11">MB42</strain>
    </source>
</reference>
<evidence type="ECO:0000256" key="1">
    <source>
        <dbReference type="ARBA" id="ARBA00022679"/>
    </source>
</evidence>
<dbReference type="Gene3D" id="3.30.40.10">
    <property type="entry name" value="Zinc/RING finger domain, C3HC4 (zinc finger)"/>
    <property type="match status" value="1"/>
</dbReference>
<dbReference type="SMART" id="SM00356">
    <property type="entry name" value="ZnF_C3H1"/>
    <property type="match status" value="3"/>
</dbReference>
<evidence type="ECO:0000313" key="9">
    <source>
        <dbReference type="EMBL" id="TPX39063.1"/>
    </source>
</evidence>
<feature type="domain" description="C3H1-type" evidence="8">
    <location>
        <begin position="69"/>
        <end position="96"/>
    </location>
</feature>
<dbReference type="InterPro" id="IPR000571">
    <property type="entry name" value="Znf_CCCH"/>
</dbReference>
<dbReference type="InterPro" id="IPR013083">
    <property type="entry name" value="Znf_RING/FYVE/PHD"/>
</dbReference>
<feature type="region of interest" description="Disordered" evidence="6">
    <location>
        <begin position="110"/>
        <end position="136"/>
    </location>
</feature>
<dbReference type="InterPro" id="IPR017907">
    <property type="entry name" value="Znf_RING_CS"/>
</dbReference>
<evidence type="ECO:0000313" key="10">
    <source>
        <dbReference type="EMBL" id="TPX46108.1"/>
    </source>
</evidence>
<organism evidence="9 11">
    <name type="scientific">Synchytrium endobioticum</name>
    <dbReference type="NCBI Taxonomy" id="286115"/>
    <lineage>
        <taxon>Eukaryota</taxon>
        <taxon>Fungi</taxon>
        <taxon>Fungi incertae sedis</taxon>
        <taxon>Chytridiomycota</taxon>
        <taxon>Chytridiomycota incertae sedis</taxon>
        <taxon>Chytridiomycetes</taxon>
        <taxon>Synchytriales</taxon>
        <taxon>Synchytriaceae</taxon>
        <taxon>Synchytrium</taxon>
    </lineage>
</organism>
<dbReference type="SMART" id="SM00184">
    <property type="entry name" value="RING"/>
    <property type="match status" value="1"/>
</dbReference>
<dbReference type="Proteomes" id="UP000320475">
    <property type="component" value="Unassembled WGS sequence"/>
</dbReference>
<comment type="caution">
    <text evidence="9">The sequence shown here is derived from an EMBL/GenBank/DDBJ whole genome shotgun (WGS) entry which is preliminary data.</text>
</comment>
<dbReference type="AlphaFoldDB" id="A0A507CLM4"/>
<dbReference type="PROSITE" id="PS50089">
    <property type="entry name" value="ZF_RING_2"/>
    <property type="match status" value="1"/>
</dbReference>
<proteinExistence type="predicted"/>
<dbReference type="InterPro" id="IPR036855">
    <property type="entry name" value="Znf_CCCH_sf"/>
</dbReference>
<dbReference type="Proteomes" id="UP000317494">
    <property type="component" value="Unassembled WGS sequence"/>
</dbReference>
<keyword evidence="4 5" id="KW-0862">Zinc</keyword>
<dbReference type="InterPro" id="IPR018957">
    <property type="entry name" value="Znf_C3HC4_RING-type"/>
</dbReference>
<feature type="domain" description="C3H1-type" evidence="8">
    <location>
        <begin position="229"/>
        <end position="261"/>
    </location>
</feature>
<dbReference type="SUPFAM" id="SSF57850">
    <property type="entry name" value="RING/U-box"/>
    <property type="match status" value="1"/>
</dbReference>
<name>A0A507CLM4_9FUNG</name>
<keyword evidence="11" id="KW-1185">Reference proteome</keyword>
<keyword evidence="1" id="KW-0808">Transferase</keyword>
<dbReference type="EMBL" id="QEAN01000369">
    <property type="protein sequence ID" value="TPX39063.1"/>
    <property type="molecule type" value="Genomic_DNA"/>
</dbReference>
<evidence type="ECO:0000256" key="4">
    <source>
        <dbReference type="ARBA" id="ARBA00022833"/>
    </source>
</evidence>
<protein>
    <submittedName>
        <fullName evidence="9">Uncharacterized protein</fullName>
    </submittedName>
</protein>
<dbReference type="GO" id="GO:0008270">
    <property type="term" value="F:zinc ion binding"/>
    <property type="evidence" value="ECO:0007669"/>
    <property type="project" value="UniProtKB-KW"/>
</dbReference>
<feature type="domain" description="RING-type" evidence="7">
    <location>
        <begin position="149"/>
        <end position="200"/>
    </location>
</feature>
<evidence type="ECO:0000256" key="6">
    <source>
        <dbReference type="SAM" id="MobiDB-lite"/>
    </source>
</evidence>
<dbReference type="VEuPathDB" id="FungiDB:SeMB42_g06489"/>
<dbReference type="PANTHER" id="PTHR11224">
    <property type="entry name" value="MAKORIN-RELATED"/>
    <property type="match status" value="1"/>
</dbReference>
<evidence type="ECO:0000259" key="7">
    <source>
        <dbReference type="PROSITE" id="PS50089"/>
    </source>
</evidence>
<accession>A0A507CLM4</accession>
<dbReference type="Pfam" id="PF00642">
    <property type="entry name" value="zf-CCCH"/>
    <property type="match status" value="1"/>
</dbReference>
<dbReference type="PANTHER" id="PTHR11224:SF10">
    <property type="entry name" value="IP09428P-RELATED"/>
    <property type="match status" value="1"/>
</dbReference>
<dbReference type="Gene3D" id="3.30.1370.210">
    <property type="match status" value="1"/>
</dbReference>
<dbReference type="Pfam" id="PF14608">
    <property type="entry name" value="zf-CCCH_2"/>
    <property type="match status" value="2"/>
</dbReference>
<evidence type="ECO:0000313" key="12">
    <source>
        <dbReference type="Proteomes" id="UP000320475"/>
    </source>
</evidence>
<dbReference type="SUPFAM" id="SSF90229">
    <property type="entry name" value="CCCH zinc finger"/>
    <property type="match status" value="1"/>
</dbReference>
<dbReference type="InterPro" id="IPR001841">
    <property type="entry name" value="Znf_RING"/>
</dbReference>
<dbReference type="OrthoDB" id="250836at2759"/>
<evidence type="ECO:0000256" key="2">
    <source>
        <dbReference type="ARBA" id="ARBA00022723"/>
    </source>
</evidence>
<dbReference type="STRING" id="286115.A0A507CLM4"/>
<keyword evidence="2 5" id="KW-0479">Metal-binding</keyword>
<dbReference type="EMBL" id="QEAM01000114">
    <property type="protein sequence ID" value="TPX46108.1"/>
    <property type="molecule type" value="Genomic_DNA"/>
</dbReference>
<feature type="zinc finger region" description="C3H1-type" evidence="5">
    <location>
        <begin position="69"/>
        <end position="96"/>
    </location>
</feature>
<dbReference type="GO" id="GO:0061630">
    <property type="term" value="F:ubiquitin protein ligase activity"/>
    <property type="evidence" value="ECO:0007669"/>
    <property type="project" value="InterPro"/>
</dbReference>
<keyword evidence="3 5" id="KW-0863">Zinc-finger</keyword>
<feature type="region of interest" description="Disordered" evidence="6">
    <location>
        <begin position="1"/>
        <end position="22"/>
    </location>
</feature>
<gene>
    <name evidence="10" type="ORF">SeLEV6574_g03409</name>
    <name evidence="9" type="ORF">SeMB42_g06489</name>
</gene>
<dbReference type="PROSITE" id="PS50103">
    <property type="entry name" value="ZF_C3H1"/>
    <property type="match status" value="3"/>
</dbReference>
<feature type="domain" description="C3H1-type" evidence="8">
    <location>
        <begin position="21"/>
        <end position="49"/>
    </location>
</feature>
<evidence type="ECO:0000259" key="8">
    <source>
        <dbReference type="PROSITE" id="PS50103"/>
    </source>
</evidence>
<feature type="zinc finger region" description="C3H1-type" evidence="5">
    <location>
        <begin position="229"/>
        <end position="261"/>
    </location>
</feature>
<sequence length="358" mass="39686">MPRFQSFSSSSVTGGSNRPRLENRAPCRFHIQPGGCLRGNHCHFLHLGPPTGPQEHNTVRVNPLSNAINPCGAPCKFFARGNCRRGDQCAFVHAGQPMLPPVCFAPARSAPPSSSSSKTPAQHSKSAAQPTKEPVIGSTENHAEDEIICAVCFEKPTVYGLLPECDHIFCIDCVRQWRDRSNKTEALANSNVIRECPVCRIESSYVIPTPILADSPELKGDIVAAYKERVAKIPCKYFLRSQAMDRRCPFGDGCLYAHNDANGRRVSGVRPPAPNTMTTSLSRTLQNRLIFESVQEVIHDRLTVINGLPFPDDDDLDYDDFDDDDFDYKCQLGGATTRMRTPPKKHRDMQHSHMVLVA</sequence>
<evidence type="ECO:0000256" key="3">
    <source>
        <dbReference type="ARBA" id="ARBA00022771"/>
    </source>
</evidence>